<dbReference type="Gene3D" id="3.90.70.10">
    <property type="entry name" value="Cysteine proteinases"/>
    <property type="match status" value="1"/>
</dbReference>
<dbReference type="InterPro" id="IPR019954">
    <property type="entry name" value="Ubiquitin_CS"/>
</dbReference>
<dbReference type="OrthoDB" id="333239at2759"/>
<dbReference type="GO" id="GO:0043161">
    <property type="term" value="P:proteasome-mediated ubiquitin-dependent protein catabolic process"/>
    <property type="evidence" value="ECO:0007669"/>
    <property type="project" value="InterPro"/>
</dbReference>
<dbReference type="InterPro" id="IPR000626">
    <property type="entry name" value="Ubiquitin-like_dom"/>
</dbReference>
<evidence type="ECO:0000313" key="17">
    <source>
        <dbReference type="EMBL" id="CAF3849791.1"/>
    </source>
</evidence>
<dbReference type="EMBL" id="CAJOBA010009372">
    <property type="protein sequence ID" value="CAF3849791.1"/>
    <property type="molecule type" value="Genomic_DNA"/>
</dbReference>
<dbReference type="GO" id="GO:0016579">
    <property type="term" value="P:protein deubiquitination"/>
    <property type="evidence" value="ECO:0007669"/>
    <property type="project" value="InterPro"/>
</dbReference>
<gene>
    <name evidence="14" type="ORF">GPM918_LOCUS5791</name>
    <name evidence="15" type="ORF">OVA965_LOCUS18673</name>
    <name evidence="16" type="ORF">SRO942_LOCUS5791</name>
    <name evidence="17" type="ORF">TMI583_LOCUS18685</name>
</gene>
<evidence type="ECO:0000256" key="8">
    <source>
        <dbReference type="ARBA" id="ARBA00022807"/>
    </source>
</evidence>
<keyword evidence="8" id="KW-0788">Thiol protease</keyword>
<dbReference type="PANTHER" id="PTHR43982">
    <property type="entry name" value="UBIQUITIN CARBOXYL-TERMINAL HYDROLASE"/>
    <property type="match status" value="1"/>
</dbReference>
<dbReference type="Proteomes" id="UP000681722">
    <property type="component" value="Unassembled WGS sequence"/>
</dbReference>
<keyword evidence="6" id="KW-0833">Ubl conjugation pathway</keyword>
<comment type="caution">
    <text evidence="14">The sequence shown here is derived from an EMBL/GenBank/DDBJ whole genome shotgun (WGS) entry which is preliminary data.</text>
</comment>
<proteinExistence type="inferred from homology"/>
<dbReference type="PROSITE" id="PS00299">
    <property type="entry name" value="UBIQUITIN_1"/>
    <property type="match status" value="1"/>
</dbReference>
<evidence type="ECO:0000256" key="2">
    <source>
        <dbReference type="ARBA" id="ARBA00008739"/>
    </source>
</evidence>
<dbReference type="Gene3D" id="3.10.20.90">
    <property type="entry name" value="Phosphatidylinositol 3-kinase Catalytic Subunit, Chain A, domain 1"/>
    <property type="match status" value="1"/>
</dbReference>
<dbReference type="Proteomes" id="UP000677228">
    <property type="component" value="Unassembled WGS sequence"/>
</dbReference>
<dbReference type="InterPro" id="IPR029071">
    <property type="entry name" value="Ubiquitin-like_domsf"/>
</dbReference>
<dbReference type="Pfam" id="PF00443">
    <property type="entry name" value="UCH"/>
    <property type="match status" value="1"/>
</dbReference>
<protein>
    <recommendedName>
        <fullName evidence="4">Ubiquitin carboxyl-terminal hydrolase 14</fullName>
        <ecNumber evidence="3">3.4.19.12</ecNumber>
    </recommendedName>
    <alternativeName>
        <fullName evidence="9">Deubiquitinating enzyme 14</fullName>
    </alternativeName>
    <alternativeName>
        <fullName evidence="10">Ubiquitin thioesterase 14</fullName>
    </alternativeName>
    <alternativeName>
        <fullName evidence="11">Ubiquitin-specific-processing protease 14</fullName>
    </alternativeName>
</protein>
<dbReference type="Proteomes" id="UP000682733">
    <property type="component" value="Unassembled WGS sequence"/>
</dbReference>
<dbReference type="EMBL" id="CAJOBC010000858">
    <property type="protein sequence ID" value="CAF3633063.1"/>
    <property type="molecule type" value="Genomic_DNA"/>
</dbReference>
<evidence type="ECO:0000256" key="4">
    <source>
        <dbReference type="ARBA" id="ARBA00014611"/>
    </source>
</evidence>
<evidence type="ECO:0000313" key="18">
    <source>
        <dbReference type="Proteomes" id="UP000663829"/>
    </source>
</evidence>
<evidence type="ECO:0000256" key="10">
    <source>
        <dbReference type="ARBA" id="ARBA00029889"/>
    </source>
</evidence>
<name>A0A813W0W3_9BILA</name>
<dbReference type="AlphaFoldDB" id="A0A813W0W3"/>
<evidence type="ECO:0000256" key="7">
    <source>
        <dbReference type="ARBA" id="ARBA00022801"/>
    </source>
</evidence>
<evidence type="ECO:0000256" key="3">
    <source>
        <dbReference type="ARBA" id="ARBA00012759"/>
    </source>
</evidence>
<dbReference type="SMART" id="SM00213">
    <property type="entry name" value="UBQ"/>
    <property type="match status" value="1"/>
</dbReference>
<dbReference type="PROSITE" id="PS50235">
    <property type="entry name" value="USP_3"/>
    <property type="match status" value="1"/>
</dbReference>
<dbReference type="GO" id="GO:0061136">
    <property type="term" value="P:regulation of proteasomal protein catabolic process"/>
    <property type="evidence" value="ECO:0007669"/>
    <property type="project" value="TreeGrafter"/>
</dbReference>
<accession>A0A813W0W3</accession>
<evidence type="ECO:0000256" key="5">
    <source>
        <dbReference type="ARBA" id="ARBA00022670"/>
    </source>
</evidence>
<organism evidence="14 18">
    <name type="scientific">Didymodactylos carnosus</name>
    <dbReference type="NCBI Taxonomy" id="1234261"/>
    <lineage>
        <taxon>Eukaryota</taxon>
        <taxon>Metazoa</taxon>
        <taxon>Spiralia</taxon>
        <taxon>Gnathifera</taxon>
        <taxon>Rotifera</taxon>
        <taxon>Eurotatoria</taxon>
        <taxon>Bdelloidea</taxon>
        <taxon>Philodinida</taxon>
        <taxon>Philodinidae</taxon>
        <taxon>Didymodactylos</taxon>
    </lineage>
</organism>
<dbReference type="PANTHER" id="PTHR43982:SF1">
    <property type="entry name" value="UBIQUITIN CARBOXYL-TERMINAL HYDROLASE 14"/>
    <property type="match status" value="1"/>
</dbReference>
<evidence type="ECO:0000256" key="11">
    <source>
        <dbReference type="ARBA" id="ARBA00032096"/>
    </source>
</evidence>
<dbReference type="PROSITE" id="PS50053">
    <property type="entry name" value="UBIQUITIN_2"/>
    <property type="match status" value="1"/>
</dbReference>
<dbReference type="InterPro" id="IPR001394">
    <property type="entry name" value="Peptidase_C19_UCH"/>
</dbReference>
<keyword evidence="18" id="KW-1185">Reference proteome</keyword>
<dbReference type="EMBL" id="CAJNOK010009355">
    <property type="protein sequence ID" value="CAF1088020.1"/>
    <property type="molecule type" value="Genomic_DNA"/>
</dbReference>
<dbReference type="GO" id="GO:0070628">
    <property type="term" value="F:proteasome binding"/>
    <property type="evidence" value="ECO:0007669"/>
    <property type="project" value="TreeGrafter"/>
</dbReference>
<dbReference type="GO" id="GO:0004843">
    <property type="term" value="F:cysteine-type deubiquitinase activity"/>
    <property type="evidence" value="ECO:0007669"/>
    <property type="project" value="UniProtKB-EC"/>
</dbReference>
<feature type="domain" description="USP" evidence="13">
    <location>
        <begin position="105"/>
        <end position="256"/>
    </location>
</feature>
<evidence type="ECO:0000256" key="9">
    <source>
        <dbReference type="ARBA" id="ARBA00029877"/>
    </source>
</evidence>
<comment type="catalytic activity">
    <reaction evidence="1">
        <text>Thiol-dependent hydrolysis of ester, thioester, amide, peptide and isopeptide bonds formed by the C-terminal Gly of ubiquitin (a 76-residue protein attached to proteins as an intracellular targeting signal).</text>
        <dbReference type="EC" id="3.4.19.12"/>
    </reaction>
</comment>
<reference evidence="14" key="1">
    <citation type="submission" date="2021-02" db="EMBL/GenBank/DDBJ databases">
        <authorList>
            <person name="Nowell W R."/>
        </authorList>
    </citation>
    <scope>NUCLEOTIDE SEQUENCE</scope>
</reference>
<evidence type="ECO:0000256" key="6">
    <source>
        <dbReference type="ARBA" id="ARBA00022786"/>
    </source>
</evidence>
<dbReference type="InterPro" id="IPR044635">
    <property type="entry name" value="UBP14-like"/>
</dbReference>
<dbReference type="PROSITE" id="PS00972">
    <property type="entry name" value="USP_1"/>
    <property type="match status" value="1"/>
</dbReference>
<feature type="domain" description="Ubiquitin-like" evidence="12">
    <location>
        <begin position="4"/>
        <end position="72"/>
    </location>
</feature>
<dbReference type="Proteomes" id="UP000663829">
    <property type="component" value="Unassembled WGS sequence"/>
</dbReference>
<sequence>MATVKVSIKWNKEVFKDIEVDMTMPPAVLKAQLFSLTNVPIERQKIMIKGQTIGDDSWGKVQLTNGLTLLLMGSADAVPELPAETPKFLEDMTEQQIARAMQFTGGLKNLGNTCYMNATLQCLKSVPELRDSIKQFHMSSQQRDGTQMITNALKTTYQQLESNTDSFMPLTLLASIHREFPRFAEKDDHGHLMQQDANEFWVQMMHILQMNLQGLKEQQQGAAAGASSNKSLIDQFFGITIKATYPLFRVRIFSYI</sequence>
<keyword evidence="5" id="KW-0645">Protease</keyword>
<evidence type="ECO:0000313" key="14">
    <source>
        <dbReference type="EMBL" id="CAF0845461.1"/>
    </source>
</evidence>
<dbReference type="SUPFAM" id="SSF54001">
    <property type="entry name" value="Cysteine proteinases"/>
    <property type="match status" value="1"/>
</dbReference>
<dbReference type="EMBL" id="CAJNOQ010000858">
    <property type="protein sequence ID" value="CAF0845461.1"/>
    <property type="molecule type" value="Genomic_DNA"/>
</dbReference>
<dbReference type="SUPFAM" id="SSF54236">
    <property type="entry name" value="Ubiquitin-like"/>
    <property type="match status" value="1"/>
</dbReference>
<evidence type="ECO:0000259" key="13">
    <source>
        <dbReference type="PROSITE" id="PS50235"/>
    </source>
</evidence>
<dbReference type="EC" id="3.4.19.12" evidence="3"/>
<evidence type="ECO:0000313" key="16">
    <source>
        <dbReference type="EMBL" id="CAF3633063.1"/>
    </source>
</evidence>
<evidence type="ECO:0000313" key="15">
    <source>
        <dbReference type="EMBL" id="CAF1088020.1"/>
    </source>
</evidence>
<comment type="similarity">
    <text evidence="2">Belongs to the peptidase C19 family. USP14/UBP6 subfamily.</text>
</comment>
<dbReference type="CDD" id="cd16104">
    <property type="entry name" value="Ubl_USP14_like"/>
    <property type="match status" value="1"/>
</dbReference>
<keyword evidence="7" id="KW-0378">Hydrolase</keyword>
<dbReference type="InterPro" id="IPR018200">
    <property type="entry name" value="USP_CS"/>
</dbReference>
<dbReference type="InterPro" id="IPR028889">
    <property type="entry name" value="USP"/>
</dbReference>
<evidence type="ECO:0000259" key="12">
    <source>
        <dbReference type="PROSITE" id="PS50053"/>
    </source>
</evidence>
<evidence type="ECO:0000256" key="1">
    <source>
        <dbReference type="ARBA" id="ARBA00000707"/>
    </source>
</evidence>
<dbReference type="InterPro" id="IPR038765">
    <property type="entry name" value="Papain-like_cys_pep_sf"/>
</dbReference>